<dbReference type="Proteomes" id="UP000204235">
    <property type="component" value="Segment"/>
</dbReference>
<evidence type="ECO:0000313" key="1">
    <source>
        <dbReference type="EMBL" id="AGX01904.1"/>
    </source>
</evidence>
<name>W8D091_9CAUD</name>
<dbReference type="EMBL" id="KF623294">
    <property type="protein sequence ID" value="AGX01904.1"/>
    <property type="molecule type" value="Genomic_DNA"/>
</dbReference>
<evidence type="ECO:0000313" key="2">
    <source>
        <dbReference type="Proteomes" id="UP000204235"/>
    </source>
</evidence>
<organism evidence="1 2">
    <name type="scientific">Erwinia phage PhiEaH1</name>
    <dbReference type="NCBI Taxonomy" id="1401669"/>
    <lineage>
        <taxon>Viruses</taxon>
        <taxon>Duplodnaviria</taxon>
        <taxon>Heunggongvirae</taxon>
        <taxon>Uroviricota</taxon>
        <taxon>Caudoviricetes</taxon>
        <taxon>Chimalliviridae</taxon>
        <taxon>Iapetusvirus</taxon>
        <taxon>Iapetusvirus EaH1</taxon>
    </lineage>
</organism>
<protein>
    <submittedName>
        <fullName evidence="1">Uncharacterized protein</fullName>
    </submittedName>
</protein>
<proteinExistence type="predicted"/>
<dbReference type="RefSeq" id="YP_009010235.1">
    <property type="nucleotide sequence ID" value="NC_023610.1"/>
</dbReference>
<reference evidence="1 2" key="1">
    <citation type="journal article" date="2014" name="FEMS Microbiol. Lett.">
        <title>The genome of the Erwinia amylovora phage PhiEaH1 reveals greater diversity and broadens the applicability of phages for the treatment of fire blight.</title>
        <authorList>
            <person name="Meczker K."/>
            <person name="Domotor D."/>
            <person name="Vass J."/>
            <person name="Rakhely G."/>
            <person name="Schneider G."/>
            <person name="Kovacs T."/>
        </authorList>
    </citation>
    <scope>NUCLEOTIDE SEQUENCE [LARGE SCALE GENOMIC DNA]</scope>
</reference>
<dbReference type="GeneID" id="18501075"/>
<dbReference type="KEGG" id="vg:18501075"/>
<sequence>MTEKVMIDEELEEETYEGIDVSELRLQIYPLDALRELGALTGPQLMEQVHFWFSNYDQMWYKHDSEFIFDHLVRDMLKLGVNYQDIFVADTSDFFTVIAKDSGEQGGATLNKVWKERKGDAAVSVVHHAREQAYGWLNQRQKLPGRQTLSNLVHNYFTVQHSYIKLLHWTALVLWSLKQYWPMDERVIRIDALMAKLNTLDFSVRNVNRQYELSEITQQLQSL</sequence>
<keyword evidence="2" id="KW-1185">Reference proteome</keyword>
<accession>W8D091</accession>